<comment type="subcellular location">
    <subcellularLocation>
        <location evidence="1">Secreted</location>
    </subcellularLocation>
</comment>
<evidence type="ECO:0000313" key="6">
    <source>
        <dbReference type="EMBL" id="QCZ25095.1"/>
    </source>
</evidence>
<dbReference type="Gene3D" id="1.10.238.20">
    <property type="entry name" value="Pheromone/general odorant binding protein domain"/>
    <property type="match status" value="1"/>
</dbReference>
<evidence type="ECO:0000256" key="4">
    <source>
        <dbReference type="ARBA" id="ARBA00022729"/>
    </source>
</evidence>
<dbReference type="OrthoDB" id="5978988at2759"/>
<dbReference type="GO" id="GO:0005615">
    <property type="term" value="C:extracellular space"/>
    <property type="evidence" value="ECO:0007669"/>
    <property type="project" value="TreeGrafter"/>
</dbReference>
<evidence type="ECO:0000256" key="3">
    <source>
        <dbReference type="ARBA" id="ARBA00022525"/>
    </source>
</evidence>
<keyword evidence="3" id="KW-0964">Secreted</keyword>
<dbReference type="EMBL" id="MK753183">
    <property type="protein sequence ID" value="QCZ25095.1"/>
    <property type="molecule type" value="mRNA"/>
</dbReference>
<dbReference type="PRINTS" id="PR00485">
    <property type="entry name" value="MEALWORMBTLB"/>
</dbReference>
<dbReference type="InterPro" id="IPR006170">
    <property type="entry name" value="PBP/GOBP"/>
</dbReference>
<dbReference type="SUPFAM" id="SSF47565">
    <property type="entry name" value="Insect pheromone/odorant-binding proteins"/>
    <property type="match status" value="1"/>
</dbReference>
<reference evidence="6" key="1">
    <citation type="submission" date="2019-04" db="EMBL/GenBank/DDBJ databases">
        <title>Candidate genes coding for odorant binding proteins and chemosensory proteins identified from dissected antennae and mouthparts of the southern green stink bug Nezara viridula.</title>
        <authorList>
            <person name="Wu Z."/>
            <person name="Cui Y."/>
            <person name="Qu M."/>
            <person name="Lin J.-H."/>
        </authorList>
    </citation>
    <scope>NUCLEOTIDE SEQUENCE</scope>
</reference>
<dbReference type="InterPro" id="IPR036728">
    <property type="entry name" value="PBP_GOBP_sf"/>
</dbReference>
<dbReference type="GO" id="GO:0007608">
    <property type="term" value="P:sensory perception of smell"/>
    <property type="evidence" value="ECO:0007669"/>
    <property type="project" value="TreeGrafter"/>
</dbReference>
<feature type="chain" id="PRO_5021209495" evidence="5">
    <location>
        <begin position="22"/>
        <end position="136"/>
    </location>
</feature>
<evidence type="ECO:0000256" key="1">
    <source>
        <dbReference type="ARBA" id="ARBA00004613"/>
    </source>
</evidence>
<proteinExistence type="evidence at transcript level"/>
<dbReference type="Pfam" id="PF01395">
    <property type="entry name" value="PBP_GOBP"/>
    <property type="match status" value="1"/>
</dbReference>
<dbReference type="SMART" id="SM00708">
    <property type="entry name" value="PhBP"/>
    <property type="match status" value="1"/>
</dbReference>
<name>A0A4Y5RDE2_NEZVI</name>
<evidence type="ECO:0000256" key="5">
    <source>
        <dbReference type="SAM" id="SignalP"/>
    </source>
</evidence>
<gene>
    <name evidence="6" type="primary">OBP38</name>
</gene>
<dbReference type="CDD" id="cd23992">
    <property type="entry name" value="PBP_GOBP"/>
    <property type="match status" value="1"/>
</dbReference>
<dbReference type="FunFam" id="1.10.238.20:FF:000001">
    <property type="entry name" value="General odorant-binding protein lush"/>
    <property type="match status" value="1"/>
</dbReference>
<dbReference type="AlphaFoldDB" id="A0A4Y5RDE2"/>
<keyword evidence="4 5" id="KW-0732">Signal</keyword>
<sequence length="136" mass="15149">MWKNSAISLLVLLSATPLVLSLSEEMQELANQLHSACVEETGAQESDIPKARDGVFSEDENFKCYIKCLLEQMAVIDDDGMIDVEAMISVLPEELEEIAAPVMRKCGTVKGANACENAWLTHKCYYKENPEAYFLI</sequence>
<dbReference type="GO" id="GO:0005549">
    <property type="term" value="F:odorant binding"/>
    <property type="evidence" value="ECO:0007669"/>
    <property type="project" value="InterPro"/>
</dbReference>
<feature type="signal peptide" evidence="5">
    <location>
        <begin position="1"/>
        <end position="21"/>
    </location>
</feature>
<accession>A0A4Y5RDE2</accession>
<comment type="similarity">
    <text evidence="2">Belongs to the PBP/GOBP family.</text>
</comment>
<dbReference type="PANTHER" id="PTHR11857:SF43">
    <property type="entry name" value="GEO07291P1-RELATED"/>
    <property type="match status" value="1"/>
</dbReference>
<organism evidence="6">
    <name type="scientific">Nezara viridula</name>
    <name type="common">Southern green stink bug</name>
    <name type="synonym">Cimex viridulus</name>
    <dbReference type="NCBI Taxonomy" id="85310"/>
    <lineage>
        <taxon>Eukaryota</taxon>
        <taxon>Metazoa</taxon>
        <taxon>Ecdysozoa</taxon>
        <taxon>Arthropoda</taxon>
        <taxon>Hexapoda</taxon>
        <taxon>Insecta</taxon>
        <taxon>Pterygota</taxon>
        <taxon>Neoptera</taxon>
        <taxon>Paraneoptera</taxon>
        <taxon>Hemiptera</taxon>
        <taxon>Heteroptera</taxon>
        <taxon>Panheteroptera</taxon>
        <taxon>Pentatomomorpha</taxon>
        <taxon>Pentatomoidea</taxon>
        <taxon>Pentatomidae</taxon>
        <taxon>Pentatominae</taxon>
        <taxon>Nezara</taxon>
    </lineage>
</organism>
<protein>
    <submittedName>
        <fullName evidence="6">Odorant binding protein 38</fullName>
    </submittedName>
</protein>
<evidence type="ECO:0000256" key="2">
    <source>
        <dbReference type="ARBA" id="ARBA00008098"/>
    </source>
</evidence>
<dbReference type="PANTHER" id="PTHR11857">
    <property type="entry name" value="ODORANT BINDING PROTEIN-RELATED"/>
    <property type="match status" value="1"/>
</dbReference>